<name>A0A1A2NZX1_MYCSD</name>
<organism evidence="6 7">
    <name type="scientific">Mycolicibacter sinensis (strain JDM601)</name>
    <name type="common">Mycobacterium sinense</name>
    <dbReference type="NCBI Taxonomy" id="875328"/>
    <lineage>
        <taxon>Bacteria</taxon>
        <taxon>Bacillati</taxon>
        <taxon>Actinomycetota</taxon>
        <taxon>Actinomycetes</taxon>
        <taxon>Mycobacteriales</taxon>
        <taxon>Mycobacteriaceae</taxon>
        <taxon>Mycolicibacter</taxon>
    </lineage>
</organism>
<dbReference type="InterPro" id="IPR011251">
    <property type="entry name" value="Luciferase-like_dom"/>
</dbReference>
<evidence type="ECO:0000259" key="5">
    <source>
        <dbReference type="Pfam" id="PF00296"/>
    </source>
</evidence>
<keyword evidence="1" id="KW-0285">Flavoprotein</keyword>
<keyword evidence="3" id="KW-0560">Oxidoreductase</keyword>
<dbReference type="OrthoDB" id="4029802at2"/>
<evidence type="ECO:0000256" key="1">
    <source>
        <dbReference type="ARBA" id="ARBA00022630"/>
    </source>
</evidence>
<dbReference type="InterPro" id="IPR050172">
    <property type="entry name" value="SsuD_RutA_monooxygenase"/>
</dbReference>
<reference evidence="7" key="1">
    <citation type="submission" date="2016-06" db="EMBL/GenBank/DDBJ databases">
        <authorList>
            <person name="Sutton G."/>
            <person name="Brinkac L."/>
            <person name="Sanka R."/>
            <person name="Adams M."/>
            <person name="Lau E."/>
            <person name="Sam S."/>
            <person name="Sreng N."/>
            <person name="Him V."/>
            <person name="Kerleguer A."/>
            <person name="Cheng S."/>
        </authorList>
    </citation>
    <scope>NUCLEOTIDE SEQUENCE [LARGE SCALE GENOMIC DNA]</scope>
    <source>
        <strain evidence="7">E1876</strain>
    </source>
</reference>
<dbReference type="PANTHER" id="PTHR42847:SF8">
    <property type="entry name" value="CONSERVED PROTEIN"/>
    <property type="match status" value="1"/>
</dbReference>
<gene>
    <name evidence="6" type="ORF">A5710_06770</name>
</gene>
<feature type="domain" description="Luciferase-like" evidence="5">
    <location>
        <begin position="13"/>
        <end position="246"/>
    </location>
</feature>
<accession>A0A1A2NZX1</accession>
<sequence>MRFAFKTSPQNTTWADMLAVWQAADGIDVYESGWTFDHFYPIFTDSTGPCLEGWTTLTALAQATSRLRLGTLVTGIHYRHPAVLANMAAALDIISGGRLELGIGAGWNEEESGAYGIELGSLKERFDRFEEACEVLVSLLSQETTDFDGRYYQLKSARNEPKGPQRPHPPICIGGSGEKRTLKITARYAQHWNFVGGPPAEFARKREVLAGHCADIGRDPKEITLSAHLRLEPDRDYRKVVDDAAALGAEGLDLAIVYLPVPYDPAVLEPLAEAIRDSGLWTPASSEVTPR</sequence>
<dbReference type="EMBL" id="LZKG01000137">
    <property type="protein sequence ID" value="OBI26342.1"/>
    <property type="molecule type" value="Genomic_DNA"/>
</dbReference>
<dbReference type="InterPro" id="IPR036661">
    <property type="entry name" value="Luciferase-like_sf"/>
</dbReference>
<dbReference type="GO" id="GO:0008726">
    <property type="term" value="F:alkanesulfonate monooxygenase activity"/>
    <property type="evidence" value="ECO:0007669"/>
    <property type="project" value="TreeGrafter"/>
</dbReference>
<comment type="caution">
    <text evidence="6">The sequence shown here is derived from an EMBL/GenBank/DDBJ whole genome shotgun (WGS) entry which is preliminary data.</text>
</comment>
<dbReference type="Proteomes" id="UP000093943">
    <property type="component" value="Unassembled WGS sequence"/>
</dbReference>
<dbReference type="InterPro" id="IPR019952">
    <property type="entry name" value="F420_OxRdatse_Rv1855c_pred"/>
</dbReference>
<evidence type="ECO:0000256" key="2">
    <source>
        <dbReference type="ARBA" id="ARBA00022643"/>
    </source>
</evidence>
<dbReference type="NCBIfam" id="TIGR03560">
    <property type="entry name" value="F420_Rv1855c"/>
    <property type="match status" value="1"/>
</dbReference>
<protein>
    <submittedName>
        <fullName evidence="6">LLM class F420-dependent oxidoreductase</fullName>
    </submittedName>
</protein>
<dbReference type="SUPFAM" id="SSF51679">
    <property type="entry name" value="Bacterial luciferase-like"/>
    <property type="match status" value="1"/>
</dbReference>
<keyword evidence="2" id="KW-0288">FMN</keyword>
<dbReference type="PANTHER" id="PTHR42847">
    <property type="entry name" value="ALKANESULFONATE MONOOXYGENASE"/>
    <property type="match status" value="1"/>
</dbReference>
<evidence type="ECO:0000313" key="6">
    <source>
        <dbReference type="EMBL" id="OBI26342.1"/>
    </source>
</evidence>
<dbReference type="RefSeq" id="WP_064920536.1">
    <property type="nucleotide sequence ID" value="NZ_LZJK01000034.1"/>
</dbReference>
<evidence type="ECO:0000256" key="4">
    <source>
        <dbReference type="ARBA" id="ARBA00023033"/>
    </source>
</evidence>
<dbReference type="AlphaFoldDB" id="A0A1A2NZX1"/>
<dbReference type="GO" id="GO:0046306">
    <property type="term" value="P:alkanesulfonate catabolic process"/>
    <property type="evidence" value="ECO:0007669"/>
    <property type="project" value="TreeGrafter"/>
</dbReference>
<evidence type="ECO:0000256" key="3">
    <source>
        <dbReference type="ARBA" id="ARBA00023002"/>
    </source>
</evidence>
<dbReference type="Pfam" id="PF00296">
    <property type="entry name" value="Bac_luciferase"/>
    <property type="match status" value="1"/>
</dbReference>
<dbReference type="Gene3D" id="3.20.20.30">
    <property type="entry name" value="Luciferase-like domain"/>
    <property type="match status" value="1"/>
</dbReference>
<evidence type="ECO:0000313" key="7">
    <source>
        <dbReference type="Proteomes" id="UP000093943"/>
    </source>
</evidence>
<proteinExistence type="predicted"/>
<keyword evidence="4" id="KW-0503">Monooxygenase</keyword>